<evidence type="ECO:0000256" key="3">
    <source>
        <dbReference type="ARBA" id="ARBA00022741"/>
    </source>
</evidence>
<evidence type="ECO:0000259" key="7">
    <source>
        <dbReference type="PROSITE" id="PS50109"/>
    </source>
</evidence>
<dbReference type="Pfam" id="PF02518">
    <property type="entry name" value="HATPase_c"/>
    <property type="match status" value="1"/>
</dbReference>
<dbReference type="Pfam" id="PF00989">
    <property type="entry name" value="PAS"/>
    <property type="match status" value="1"/>
</dbReference>
<dbReference type="InterPro" id="IPR000014">
    <property type="entry name" value="PAS"/>
</dbReference>
<dbReference type="InterPro" id="IPR003594">
    <property type="entry name" value="HATPase_dom"/>
</dbReference>
<dbReference type="Gene3D" id="3.30.565.10">
    <property type="entry name" value="Histidine kinase-like ATPase, C-terminal domain"/>
    <property type="match status" value="1"/>
</dbReference>
<dbReference type="RefSeq" id="WP_372390398.1">
    <property type="nucleotide sequence ID" value="NZ_JBGNYA010000001.1"/>
</dbReference>
<dbReference type="SMART" id="SM00091">
    <property type="entry name" value="PAS"/>
    <property type="match status" value="1"/>
</dbReference>
<evidence type="ECO:0000256" key="5">
    <source>
        <dbReference type="ARBA" id="ARBA00022840"/>
    </source>
</evidence>
<dbReference type="PANTHER" id="PTHR43065">
    <property type="entry name" value="SENSOR HISTIDINE KINASE"/>
    <property type="match status" value="1"/>
</dbReference>
<dbReference type="SUPFAM" id="SSF55874">
    <property type="entry name" value="ATPase domain of HSP90 chaperone/DNA topoisomerase II/histidine kinase"/>
    <property type="match status" value="1"/>
</dbReference>
<gene>
    <name evidence="10" type="ORF">OS889_13090</name>
</gene>
<dbReference type="PROSITE" id="PS50109">
    <property type="entry name" value="HIS_KIN"/>
    <property type="match status" value="1"/>
</dbReference>
<keyword evidence="2" id="KW-0808">Transferase</keyword>
<dbReference type="InterPro" id="IPR005467">
    <property type="entry name" value="His_kinase_dom"/>
</dbReference>
<keyword evidence="3" id="KW-0547">Nucleotide-binding</keyword>
<evidence type="ECO:0000313" key="11">
    <source>
        <dbReference type="Proteomes" id="UP001570511"/>
    </source>
</evidence>
<dbReference type="GO" id="GO:0016301">
    <property type="term" value="F:kinase activity"/>
    <property type="evidence" value="ECO:0007669"/>
    <property type="project" value="UniProtKB-KW"/>
</dbReference>
<organism evidence="10 11">
    <name type="scientific">Halobellus rubicundus</name>
    <dbReference type="NCBI Taxonomy" id="2996466"/>
    <lineage>
        <taxon>Archaea</taxon>
        <taxon>Methanobacteriati</taxon>
        <taxon>Methanobacteriota</taxon>
        <taxon>Stenosarchaea group</taxon>
        <taxon>Halobacteria</taxon>
        <taxon>Halobacteriales</taxon>
        <taxon>Haloferacaceae</taxon>
        <taxon>Halobellus</taxon>
    </lineage>
</organism>
<keyword evidence="1" id="KW-0597">Phosphoprotein</keyword>
<dbReference type="PROSITE" id="PS50113">
    <property type="entry name" value="PAC"/>
    <property type="match status" value="1"/>
</dbReference>
<keyword evidence="5" id="KW-0067">ATP-binding</keyword>
<dbReference type="GO" id="GO:0005524">
    <property type="term" value="F:ATP binding"/>
    <property type="evidence" value="ECO:0007669"/>
    <property type="project" value="UniProtKB-KW"/>
</dbReference>
<keyword evidence="4" id="KW-0418">Kinase</keyword>
<dbReference type="SUPFAM" id="SSF55785">
    <property type="entry name" value="PYP-like sensor domain (PAS domain)"/>
    <property type="match status" value="1"/>
</dbReference>
<proteinExistence type="predicted"/>
<accession>A0ABD5MF86</accession>
<evidence type="ECO:0000256" key="4">
    <source>
        <dbReference type="ARBA" id="ARBA00022777"/>
    </source>
</evidence>
<dbReference type="SMART" id="SM00387">
    <property type="entry name" value="HATPase_c"/>
    <property type="match status" value="1"/>
</dbReference>
<evidence type="ECO:0000259" key="8">
    <source>
        <dbReference type="PROSITE" id="PS50112"/>
    </source>
</evidence>
<dbReference type="InterPro" id="IPR013767">
    <property type="entry name" value="PAS_fold"/>
</dbReference>
<evidence type="ECO:0000313" key="10">
    <source>
        <dbReference type="EMBL" id="MFA1611937.1"/>
    </source>
</evidence>
<evidence type="ECO:0000256" key="6">
    <source>
        <dbReference type="ARBA" id="ARBA00023012"/>
    </source>
</evidence>
<comment type="caution">
    <text evidence="10">The sequence shown here is derived from an EMBL/GenBank/DDBJ whole genome shotgun (WGS) entry which is preliminary data.</text>
</comment>
<name>A0ABD5MF86_9EURY</name>
<evidence type="ECO:0000259" key="9">
    <source>
        <dbReference type="PROSITE" id="PS50113"/>
    </source>
</evidence>
<dbReference type="Gene3D" id="3.30.450.20">
    <property type="entry name" value="PAS domain"/>
    <property type="match status" value="1"/>
</dbReference>
<dbReference type="InterPro" id="IPR000700">
    <property type="entry name" value="PAS-assoc_C"/>
</dbReference>
<keyword evidence="6" id="KW-0902">Two-component regulatory system</keyword>
<feature type="domain" description="PAS" evidence="8">
    <location>
        <begin position="75"/>
        <end position="131"/>
    </location>
</feature>
<dbReference type="PANTHER" id="PTHR43065:SF10">
    <property type="entry name" value="PEROXIDE STRESS-ACTIVATED HISTIDINE KINASE MAK3"/>
    <property type="match status" value="1"/>
</dbReference>
<dbReference type="InterPro" id="IPR036890">
    <property type="entry name" value="HATPase_C_sf"/>
</dbReference>
<dbReference type="PROSITE" id="PS50112">
    <property type="entry name" value="PAS"/>
    <property type="match status" value="1"/>
</dbReference>
<dbReference type="EMBL" id="JBGNYA010000001">
    <property type="protein sequence ID" value="MFA1611937.1"/>
    <property type="molecule type" value="Genomic_DNA"/>
</dbReference>
<protein>
    <submittedName>
        <fullName evidence="10">PAS domain S-box protein</fullName>
    </submittedName>
</protein>
<dbReference type="AlphaFoldDB" id="A0ABD5MF86"/>
<dbReference type="InterPro" id="IPR035965">
    <property type="entry name" value="PAS-like_dom_sf"/>
</dbReference>
<dbReference type="CDD" id="cd00130">
    <property type="entry name" value="PAS"/>
    <property type="match status" value="1"/>
</dbReference>
<sequence>MDRHADQLVGSLFRILGSQGHHEAQRLLVETYQSHAPSDRDELVDRLAADLVTILQEHLTPREGAAVLTTTVEYLVNRFVSVVDVAPVAIVVLDEDGGIQLWNDGAERTFGWSEREVLSKPYARVVAEPSESIPPVSELEDGERLTGVETRHRHKDGSLLDVRLWGAPLYNHEGQFTGATFVISDITERKQREQRLTVLNRALRHNIRHDVTVIRGHLDLLSEEIPESDHLEVIDERVANISNLSEAARNIERLGEPDDSAPATFDLGPELREHAARLRRDWPDARVDVDVPESLPVAAHELLPYGLDNLLENAVEHNDADDPRVRIEARKPDDSSAGVRLVIADNGPGLPTNEREVLRNGTETDLTHSTGVGLWLTQWIVRSSGGQLDVETSEWDGTRVTVELQSA</sequence>
<feature type="domain" description="PAC" evidence="9">
    <location>
        <begin position="146"/>
        <end position="198"/>
    </location>
</feature>
<dbReference type="GO" id="GO:0000160">
    <property type="term" value="P:phosphorelay signal transduction system"/>
    <property type="evidence" value="ECO:0007669"/>
    <property type="project" value="UniProtKB-KW"/>
</dbReference>
<dbReference type="NCBIfam" id="TIGR00229">
    <property type="entry name" value="sensory_box"/>
    <property type="match status" value="1"/>
</dbReference>
<reference evidence="10 11" key="1">
    <citation type="submission" date="2024-08" db="EMBL/GenBank/DDBJ databases">
        <title>Halobellus sp. MBLA0158 whole genome sequence.</title>
        <authorList>
            <person name="Hwang C.Y."/>
            <person name="Cho E.-S."/>
            <person name="Seo M.-J."/>
        </authorList>
    </citation>
    <scope>NUCLEOTIDE SEQUENCE [LARGE SCALE GENOMIC DNA]</scope>
    <source>
        <strain evidence="10 11">MBLA0158</strain>
    </source>
</reference>
<feature type="domain" description="Histidine kinase" evidence="7">
    <location>
        <begin position="202"/>
        <end position="407"/>
    </location>
</feature>
<evidence type="ECO:0000256" key="2">
    <source>
        <dbReference type="ARBA" id="ARBA00022679"/>
    </source>
</evidence>
<dbReference type="Proteomes" id="UP001570511">
    <property type="component" value="Unassembled WGS sequence"/>
</dbReference>
<evidence type="ECO:0000256" key="1">
    <source>
        <dbReference type="ARBA" id="ARBA00022553"/>
    </source>
</evidence>
<keyword evidence="11" id="KW-1185">Reference proteome</keyword>